<dbReference type="EMBL" id="CAXHTA020000018">
    <property type="protein sequence ID" value="CAL5228243.1"/>
    <property type="molecule type" value="Genomic_DNA"/>
</dbReference>
<dbReference type="InterPro" id="IPR006569">
    <property type="entry name" value="CID_dom"/>
</dbReference>
<reference evidence="3 4" key="1">
    <citation type="submission" date="2024-06" db="EMBL/GenBank/DDBJ databases">
        <authorList>
            <person name="Kraege A."/>
            <person name="Thomma B."/>
        </authorList>
    </citation>
    <scope>NUCLEOTIDE SEQUENCE [LARGE SCALE GENOMIC DNA]</scope>
</reference>
<dbReference type="Gene3D" id="6.10.250.2560">
    <property type="match status" value="1"/>
</dbReference>
<feature type="domain" description="CID" evidence="2">
    <location>
        <begin position="1"/>
        <end position="134"/>
    </location>
</feature>
<comment type="caution">
    <text evidence="3">The sequence shown here is derived from an EMBL/GenBank/DDBJ whole genome shotgun (WGS) entry which is preliminary data.</text>
</comment>
<dbReference type="PROSITE" id="PS51391">
    <property type="entry name" value="CID"/>
    <property type="match status" value="1"/>
</dbReference>
<accession>A0ABP1GC45</accession>
<dbReference type="Proteomes" id="UP001497392">
    <property type="component" value="Unassembled WGS sequence"/>
</dbReference>
<evidence type="ECO:0000259" key="2">
    <source>
        <dbReference type="PROSITE" id="PS51391"/>
    </source>
</evidence>
<dbReference type="Gene3D" id="1.25.40.90">
    <property type="match status" value="1"/>
</dbReference>
<evidence type="ECO:0000313" key="3">
    <source>
        <dbReference type="EMBL" id="CAL5228243.1"/>
    </source>
</evidence>
<dbReference type="Pfam" id="PF04818">
    <property type="entry name" value="CID"/>
    <property type="match status" value="1"/>
</dbReference>
<dbReference type="SMART" id="SM00582">
    <property type="entry name" value="RPR"/>
    <property type="match status" value="1"/>
</dbReference>
<dbReference type="InterPro" id="IPR008942">
    <property type="entry name" value="ENTH_VHS"/>
</dbReference>
<dbReference type="PANTHER" id="PTHR12460">
    <property type="entry name" value="CYCLIN-DEPENDENT KINASE INHIBITOR-RELATED PROTEIN"/>
    <property type="match status" value="1"/>
</dbReference>
<feature type="compositionally biased region" description="Polar residues" evidence="1">
    <location>
        <begin position="250"/>
        <end position="264"/>
    </location>
</feature>
<feature type="compositionally biased region" description="Polar residues" evidence="1">
    <location>
        <begin position="409"/>
        <end position="420"/>
    </location>
</feature>
<evidence type="ECO:0000313" key="4">
    <source>
        <dbReference type="Proteomes" id="UP001497392"/>
    </source>
</evidence>
<dbReference type="CDD" id="cd16981">
    <property type="entry name" value="CID_RPRD_like"/>
    <property type="match status" value="1"/>
</dbReference>
<protein>
    <submittedName>
        <fullName evidence="3">G11340 protein</fullName>
    </submittedName>
</protein>
<dbReference type="PANTHER" id="PTHR12460:SF0">
    <property type="entry name" value="CID DOMAIN-CONTAINING PROTEIN-RELATED"/>
    <property type="match status" value="1"/>
</dbReference>
<feature type="compositionally biased region" description="Low complexity" evidence="1">
    <location>
        <begin position="339"/>
        <end position="357"/>
    </location>
</feature>
<keyword evidence="4" id="KW-1185">Reference proteome</keyword>
<proteinExistence type="predicted"/>
<gene>
    <name evidence="3" type="primary">g11340</name>
    <name evidence="3" type="ORF">VP750_LOCUS10149</name>
</gene>
<name>A0ABP1GC45_9CHLO</name>
<organism evidence="3 4">
    <name type="scientific">Coccomyxa viridis</name>
    <dbReference type="NCBI Taxonomy" id="1274662"/>
    <lineage>
        <taxon>Eukaryota</taxon>
        <taxon>Viridiplantae</taxon>
        <taxon>Chlorophyta</taxon>
        <taxon>core chlorophytes</taxon>
        <taxon>Trebouxiophyceae</taxon>
        <taxon>Trebouxiophyceae incertae sedis</taxon>
        <taxon>Coccomyxaceae</taxon>
        <taxon>Coccomyxa</taxon>
    </lineage>
</organism>
<feature type="compositionally biased region" description="Acidic residues" evidence="1">
    <location>
        <begin position="423"/>
        <end position="438"/>
    </location>
</feature>
<sequence length="438" mass="47054">MTILNEKQFTDKISRLNNSQQSIESLSGWCIFYRKDAKRVVRLWEAEFAKAAAIDRQMSLLYLANDILQNSRRKGPEFVNEFYHVMPRPISHLLKHGDNKVQQKVERLVAIWEERKVFGQSGTKPFTELVDAAGTPKKASGAEPGLTNGVQQPSVAPALQPIAEALSKAEAAARRSEAMIPAQPAQSGASVSELRRSQQQYNSYVAALGAETVDRSGLVRQLRDMLTQQEAAEERTKSQLEECRGAMQRLSAQVTEAESMASPTPAQPGHQEDDYSPTANLGGEDPWDAAAVDAAPPPPPDEATPAWPASPAASAPTPPTGARGQMGQSRRDPRAAMGQPQQQEQEQVPSPAASAPAGDGRLPEGNAAALAAQLAAGGDSAMRLQQILANLPMEQQQAISAGLAGFVQPESSPDLGQSAEQMGGDDEYDPEDADMQLF</sequence>
<feature type="compositionally biased region" description="Low complexity" evidence="1">
    <location>
        <begin position="303"/>
        <end position="315"/>
    </location>
</feature>
<feature type="region of interest" description="Disordered" evidence="1">
    <location>
        <begin position="250"/>
        <end position="366"/>
    </location>
</feature>
<feature type="region of interest" description="Disordered" evidence="1">
    <location>
        <begin position="402"/>
        <end position="438"/>
    </location>
</feature>
<dbReference type="SUPFAM" id="SSF48464">
    <property type="entry name" value="ENTH/VHS domain"/>
    <property type="match status" value="1"/>
</dbReference>
<evidence type="ECO:0000256" key="1">
    <source>
        <dbReference type="SAM" id="MobiDB-lite"/>
    </source>
</evidence>